<keyword evidence="5" id="KW-1133">Transmembrane helix</keyword>
<comment type="caution">
    <text evidence="10">The sequence shown here is derived from an EMBL/GenBank/DDBJ whole genome shotgun (WGS) entry which is preliminary data.</text>
</comment>
<evidence type="ECO:0000259" key="9">
    <source>
        <dbReference type="Pfam" id="PF25990"/>
    </source>
</evidence>
<feature type="domain" description="YknX-like barrel-sandwich hybrid" evidence="7">
    <location>
        <begin position="62"/>
        <end position="207"/>
    </location>
</feature>
<feature type="transmembrane region" description="Helical" evidence="5">
    <location>
        <begin position="7"/>
        <end position="26"/>
    </location>
</feature>
<dbReference type="PRINTS" id="PR01490">
    <property type="entry name" value="RTXTOXIND"/>
</dbReference>
<evidence type="ECO:0000256" key="2">
    <source>
        <dbReference type="ARBA" id="ARBA00009477"/>
    </source>
</evidence>
<dbReference type="Gene3D" id="2.40.30.170">
    <property type="match status" value="1"/>
</dbReference>
<dbReference type="Pfam" id="PF25989">
    <property type="entry name" value="YknX_C"/>
    <property type="match status" value="1"/>
</dbReference>
<dbReference type="InterPro" id="IPR058639">
    <property type="entry name" value="BSH_YknX-like"/>
</dbReference>
<keyword evidence="5" id="KW-0472">Membrane</keyword>
<dbReference type="RefSeq" id="WP_221873032.1">
    <property type="nucleotide sequence ID" value="NZ_JACWFH010000008.1"/>
</dbReference>
<evidence type="ECO:0000313" key="11">
    <source>
        <dbReference type="Proteomes" id="UP000769780"/>
    </source>
</evidence>
<dbReference type="InterPro" id="IPR058636">
    <property type="entry name" value="Beta-barrel_YknX"/>
</dbReference>
<evidence type="ECO:0000259" key="7">
    <source>
        <dbReference type="Pfam" id="PF25984"/>
    </source>
</evidence>
<accession>A0ABS7K3U7</accession>
<proteinExistence type="inferred from homology"/>
<keyword evidence="3 4" id="KW-0175">Coiled coil</keyword>
<evidence type="ECO:0000313" key="10">
    <source>
        <dbReference type="EMBL" id="MBY0096863.1"/>
    </source>
</evidence>
<dbReference type="Pfam" id="PF25984">
    <property type="entry name" value="BSH_YknX"/>
    <property type="match status" value="1"/>
</dbReference>
<dbReference type="SUPFAM" id="SSF111369">
    <property type="entry name" value="HlyD-like secretion proteins"/>
    <property type="match status" value="1"/>
</dbReference>
<dbReference type="InterPro" id="IPR058638">
    <property type="entry name" value="HH_YknX-like"/>
</dbReference>
<comment type="similarity">
    <text evidence="2">Belongs to the membrane fusion protein (MFP) (TC 8.A.1) family.</text>
</comment>
<keyword evidence="11" id="KW-1185">Reference proteome</keyword>
<evidence type="ECO:0000256" key="1">
    <source>
        <dbReference type="ARBA" id="ARBA00004196"/>
    </source>
</evidence>
<comment type="subcellular location">
    <subcellularLocation>
        <location evidence="1">Cell envelope</location>
    </subcellularLocation>
</comment>
<feature type="coiled-coil region" evidence="4">
    <location>
        <begin position="90"/>
        <end position="177"/>
    </location>
</feature>
<dbReference type="Proteomes" id="UP000769780">
    <property type="component" value="Unassembled WGS sequence"/>
</dbReference>
<feature type="domain" description="YknX-like C-terminal permuted SH3-like" evidence="8">
    <location>
        <begin position="300"/>
        <end position="367"/>
    </location>
</feature>
<dbReference type="Pfam" id="PF25982">
    <property type="entry name" value="HH_YknX"/>
    <property type="match status" value="1"/>
</dbReference>
<dbReference type="Gene3D" id="2.40.420.20">
    <property type="match status" value="1"/>
</dbReference>
<dbReference type="PANTHER" id="PTHR32347:SF14">
    <property type="entry name" value="EFFLUX SYSTEM COMPONENT YKNX-RELATED"/>
    <property type="match status" value="1"/>
</dbReference>
<dbReference type="InterPro" id="IPR006143">
    <property type="entry name" value="RND_pump_MFP"/>
</dbReference>
<dbReference type="PANTHER" id="PTHR32347">
    <property type="entry name" value="EFFLUX SYSTEM COMPONENT YKNX-RELATED"/>
    <property type="match status" value="1"/>
</dbReference>
<name>A0ABS7K3U7_9BACI</name>
<keyword evidence="5" id="KW-0812">Transmembrane</keyword>
<feature type="domain" description="YknX-like alpha-helical hairpin" evidence="6">
    <location>
        <begin position="96"/>
        <end position="173"/>
    </location>
</feature>
<dbReference type="InterPro" id="IPR058637">
    <property type="entry name" value="YknX-like_C"/>
</dbReference>
<dbReference type="Pfam" id="PF25990">
    <property type="entry name" value="Beta-barrel_YknX"/>
    <property type="match status" value="1"/>
</dbReference>
<evidence type="ECO:0000256" key="5">
    <source>
        <dbReference type="SAM" id="Phobius"/>
    </source>
</evidence>
<reference evidence="10 11" key="1">
    <citation type="submission" date="2020-07" db="EMBL/GenBank/DDBJ databases">
        <title>Fungal Genomes of the International Space Station.</title>
        <authorList>
            <person name="Seuylemezian A."/>
            <person name="Singh N.K."/>
            <person name="Wood J."/>
            <person name="Venkateswaran K."/>
        </authorList>
    </citation>
    <scope>NUCLEOTIDE SEQUENCE [LARGE SCALE GENOMIC DNA]</scope>
    <source>
        <strain evidence="10 11">PL-B2</strain>
    </source>
</reference>
<gene>
    <name evidence="10" type="ORF">H0185_08570</name>
</gene>
<dbReference type="InterPro" id="IPR050465">
    <property type="entry name" value="UPF0194_transport"/>
</dbReference>
<evidence type="ECO:0000259" key="6">
    <source>
        <dbReference type="Pfam" id="PF25982"/>
    </source>
</evidence>
<protein>
    <submittedName>
        <fullName evidence="10">Efflux RND transporter periplasmic adaptor subunit</fullName>
    </submittedName>
</protein>
<feature type="domain" description="YknX-like beta-barrel" evidence="9">
    <location>
        <begin position="213"/>
        <end position="292"/>
    </location>
</feature>
<sequence length="368" mass="40854">MEKKKKIGIAIGVGVLIVGLFGINIWKKAASENVTAEVTNIIEETVSEKVMTPGTLKLANEQTVYFAPENGEISEVLVEEGEDVKKGTPLLRYENKQLELEKKQNELQLQSSQLQLNNLRDQHKELDEKLEKDSKNEMLQSEHDQVWLQQQQTNLEIEQLQLQKQSIEQQIAELEVKSELDGKVVSVNDVAGASSNQLEPQPLIQIGTLEQLMVEGIISEYDTLKVKQGQSVVLSSDVLPGESWKGKVSFVGYLPEEANSLGGETGVQYRIEVNVEDKNILLKPGFQMVMEILTEERKTKTLPLSAVKQEGDTSYVFTVVDGKTEKKEVSVGLVSNESIEITDGLSEEDEVLLDPSDDVSAGMDVTVK</sequence>
<dbReference type="EMBL" id="JACWFH010000008">
    <property type="protein sequence ID" value="MBY0096863.1"/>
    <property type="molecule type" value="Genomic_DNA"/>
</dbReference>
<organism evidence="10 11">
    <name type="scientific">Mesobacillus maritimus</name>
    <dbReference type="NCBI Taxonomy" id="1643336"/>
    <lineage>
        <taxon>Bacteria</taxon>
        <taxon>Bacillati</taxon>
        <taxon>Bacillota</taxon>
        <taxon>Bacilli</taxon>
        <taxon>Bacillales</taxon>
        <taxon>Bacillaceae</taxon>
        <taxon>Mesobacillus</taxon>
    </lineage>
</organism>
<evidence type="ECO:0000256" key="3">
    <source>
        <dbReference type="ARBA" id="ARBA00023054"/>
    </source>
</evidence>
<evidence type="ECO:0000259" key="8">
    <source>
        <dbReference type="Pfam" id="PF25989"/>
    </source>
</evidence>
<evidence type="ECO:0000256" key="4">
    <source>
        <dbReference type="SAM" id="Coils"/>
    </source>
</evidence>
<dbReference type="Gene3D" id="2.40.50.100">
    <property type="match status" value="1"/>
</dbReference>
<dbReference type="NCBIfam" id="TIGR01730">
    <property type="entry name" value="RND_mfp"/>
    <property type="match status" value="1"/>
</dbReference>